<name>A0A6V7Y4R0_MELEN</name>
<protein>
    <submittedName>
        <fullName evidence="1">Uncharacterized protein</fullName>
    </submittedName>
</protein>
<evidence type="ECO:0000313" key="1">
    <source>
        <dbReference type="EMBL" id="CAD2206562.1"/>
    </source>
</evidence>
<evidence type="ECO:0000313" key="2">
    <source>
        <dbReference type="Proteomes" id="UP000580250"/>
    </source>
</evidence>
<dbReference type="Proteomes" id="UP000580250">
    <property type="component" value="Unassembled WGS sequence"/>
</dbReference>
<dbReference type="EMBL" id="CAJEWN010003115">
    <property type="protein sequence ID" value="CAD2206562.1"/>
    <property type="molecule type" value="Genomic_DNA"/>
</dbReference>
<sequence length="71" mass="8398">MSGPYKRMIGTVLQRLRVRIENAESIIVKDEIDDEEKESLMNDGKSIQKILKTLDEKNQLWLDFLKSFRSR</sequence>
<dbReference type="AlphaFoldDB" id="A0A6V7Y4R0"/>
<proteinExistence type="predicted"/>
<comment type="caution">
    <text evidence="1">The sequence shown here is derived from an EMBL/GenBank/DDBJ whole genome shotgun (WGS) entry which is preliminary data.</text>
</comment>
<accession>A0A6V7Y4R0</accession>
<organism evidence="1 2">
    <name type="scientific">Meloidogyne enterolobii</name>
    <name type="common">Root-knot nematode worm</name>
    <name type="synonym">Meloidogyne mayaguensis</name>
    <dbReference type="NCBI Taxonomy" id="390850"/>
    <lineage>
        <taxon>Eukaryota</taxon>
        <taxon>Metazoa</taxon>
        <taxon>Ecdysozoa</taxon>
        <taxon>Nematoda</taxon>
        <taxon>Chromadorea</taxon>
        <taxon>Rhabditida</taxon>
        <taxon>Tylenchina</taxon>
        <taxon>Tylenchomorpha</taxon>
        <taxon>Tylenchoidea</taxon>
        <taxon>Meloidogynidae</taxon>
        <taxon>Meloidogyninae</taxon>
        <taxon>Meloidogyne</taxon>
    </lineage>
</organism>
<gene>
    <name evidence="1" type="ORF">MENT_LOCUS60441</name>
</gene>
<reference evidence="1 2" key="1">
    <citation type="submission" date="2020-08" db="EMBL/GenBank/DDBJ databases">
        <authorList>
            <person name="Koutsovoulos G."/>
            <person name="Danchin GJ E."/>
        </authorList>
    </citation>
    <scope>NUCLEOTIDE SEQUENCE [LARGE SCALE GENOMIC DNA]</scope>
</reference>